<dbReference type="SMART" id="SM00320">
    <property type="entry name" value="WD40"/>
    <property type="match status" value="3"/>
</dbReference>
<evidence type="ECO:0000256" key="1">
    <source>
        <dbReference type="ARBA" id="ARBA00009482"/>
    </source>
</evidence>
<keyword evidence="4" id="KW-1185">Reference proteome</keyword>
<accession>A0A914ZEG0</accession>
<dbReference type="WBParaSite" id="PSU_v2.g8657.t1">
    <property type="protein sequence ID" value="PSU_v2.g8657.t1"/>
    <property type="gene ID" value="PSU_v2.g8657"/>
</dbReference>
<dbReference type="InterPro" id="IPR015505">
    <property type="entry name" value="Coronin"/>
</dbReference>
<name>A0A914ZEG0_9BILA</name>
<dbReference type="InterPro" id="IPR015943">
    <property type="entry name" value="WD40/YVTN_repeat-like_dom_sf"/>
</dbReference>
<dbReference type="Gene3D" id="2.130.10.10">
    <property type="entry name" value="YVTN repeat-like/Quinoprotein amine dehydrogenase"/>
    <property type="match status" value="1"/>
</dbReference>
<organism evidence="4 5">
    <name type="scientific">Panagrolaimus superbus</name>
    <dbReference type="NCBI Taxonomy" id="310955"/>
    <lineage>
        <taxon>Eukaryota</taxon>
        <taxon>Metazoa</taxon>
        <taxon>Ecdysozoa</taxon>
        <taxon>Nematoda</taxon>
        <taxon>Chromadorea</taxon>
        <taxon>Rhabditida</taxon>
        <taxon>Tylenchina</taxon>
        <taxon>Panagrolaimomorpha</taxon>
        <taxon>Panagrolaimoidea</taxon>
        <taxon>Panagrolaimidae</taxon>
        <taxon>Panagrolaimus</taxon>
    </lineage>
</organism>
<dbReference type="InterPro" id="IPR001680">
    <property type="entry name" value="WD40_rpt"/>
</dbReference>
<dbReference type="PANTHER" id="PTHR10856">
    <property type="entry name" value="CORONIN"/>
    <property type="match status" value="1"/>
</dbReference>
<proteinExistence type="inferred from homology"/>
<dbReference type="InterPro" id="IPR036322">
    <property type="entry name" value="WD40_repeat_dom_sf"/>
</dbReference>
<comment type="function">
    <text evidence="3">F-actin regulator involved in anterograde Golgi to endosome transport: upon ubiquitination via 'Lys-33'-linked ubiquitin chains by the BCR(KLHL20) E3 ubiquitin ligase complex, interacts with EPS15 and localizes to the trans-Golgi network, where it promotes actin polymerization, thereby facilitating post-Golgi trafficking. May play a role in the maintenance of the Golgi apparatus morphology.</text>
</comment>
<dbReference type="SUPFAM" id="SSF50978">
    <property type="entry name" value="WD40 repeat-like"/>
    <property type="match status" value="1"/>
</dbReference>
<evidence type="ECO:0000313" key="4">
    <source>
        <dbReference type="Proteomes" id="UP000887577"/>
    </source>
</evidence>
<dbReference type="SMART" id="SM01167">
    <property type="entry name" value="DUF1900"/>
    <property type="match status" value="1"/>
</dbReference>
<dbReference type="Proteomes" id="UP000887577">
    <property type="component" value="Unplaced"/>
</dbReference>
<dbReference type="Pfam" id="PF16300">
    <property type="entry name" value="WD40_4"/>
    <property type="match status" value="1"/>
</dbReference>
<protein>
    <recommendedName>
        <fullName evidence="2">Coronin-7</fullName>
    </recommendedName>
</protein>
<dbReference type="PANTHER" id="PTHR10856:SF20">
    <property type="entry name" value="CORONIN-7"/>
    <property type="match status" value="1"/>
</dbReference>
<evidence type="ECO:0000256" key="3">
    <source>
        <dbReference type="ARBA" id="ARBA00024838"/>
    </source>
</evidence>
<reference evidence="5" key="1">
    <citation type="submission" date="2022-11" db="UniProtKB">
        <authorList>
            <consortium name="WormBaseParasite"/>
        </authorList>
    </citation>
    <scope>IDENTIFICATION</scope>
</reference>
<dbReference type="AlphaFoldDB" id="A0A914ZEG0"/>
<evidence type="ECO:0000313" key="5">
    <source>
        <dbReference type="WBParaSite" id="PSU_v2.g8657.t1"/>
    </source>
</evidence>
<evidence type="ECO:0000256" key="2">
    <source>
        <dbReference type="ARBA" id="ARBA00013347"/>
    </source>
</evidence>
<comment type="similarity">
    <text evidence="1">Belongs to the WD repeat coronin family.</text>
</comment>
<sequence length="596" mass="66876">MPLLLVLLERTQKNYIAENGNTEKKTTFTKTEANKIEKPEDKLETATPVIRKIVPKIEEKVVKLREAPPPRTICHSASQVGSRLYESRSPYYNIKAVTAKSKTITDVRDINSRISSDGIFFTASGKYAAVALNKIEGSVAVYDLGVAGRTPDGSVDAIFNKAPIMDLQFDPFVNTKILCALSNGVIKVWDISEAQYCTNKVPDKAQPELGMRNVIIEEDSTHLTLSKLSPIADIKCQVPKVVIVRYNPIVQNLVAVAGSNGTILLINLENGADLMKVNYHKSAIVSLSWSTDGLRLISVDRDCVFVLSDIRKKNDGIIAKKEFKSKSPRAIFVGPIENEFIFVNYLQGSCHKWTLLDLKLNQIKDEDLGLPQGSQSLRPFYDYDSGIVMMSSKSSPNIFMSQVTNEGFIQDILQTTLPSPHQALALLPKNVVDCGAIEIVRVIRLTNNSIEIIPFVVPRREKNLFLRELYPNALVTWEPSMGLNEWQEFKNPSFKYCDLKPDNMTELSFERRPTSSPQQMSGKTTNLVKNINEKNLFKNADKDDSMNSYDLKKIEAVVVKGWSDAIPVDKDQKVPQDEFQGVDDDEWEEIIVKEHS</sequence>